<feature type="transmembrane region" description="Helical" evidence="1">
    <location>
        <begin position="65"/>
        <end position="84"/>
    </location>
</feature>
<accession>A0A9E2S9E2</accession>
<dbReference type="AlphaFoldDB" id="A0A9E2S9E2"/>
<sequence length="85" mass="9931">MEKAKDDPFIGPIHISLYVSLLTFYKRENVKAPISVFRRDVMKQSKIGSRDTYYKCLNDLKMCGYIQYIPSFNPLLGSLVYFLIK</sequence>
<reference evidence="2" key="1">
    <citation type="submission" date="2021-06" db="EMBL/GenBank/DDBJ databases">
        <authorList>
            <person name="Huq M.A."/>
        </authorList>
    </citation>
    <scope>NUCLEOTIDE SEQUENCE</scope>
    <source>
        <strain evidence="2">MAH-26</strain>
    </source>
</reference>
<dbReference type="Proteomes" id="UP000812270">
    <property type="component" value="Unassembled WGS sequence"/>
</dbReference>
<keyword evidence="1" id="KW-0812">Transmembrane</keyword>
<comment type="caution">
    <text evidence="2">The sequence shown here is derived from an EMBL/GenBank/DDBJ whole genome shotgun (WGS) entry which is preliminary data.</text>
</comment>
<evidence type="ECO:0000313" key="3">
    <source>
        <dbReference type="Proteomes" id="UP000812270"/>
    </source>
</evidence>
<keyword evidence="3" id="KW-1185">Reference proteome</keyword>
<proteinExistence type="predicted"/>
<protein>
    <submittedName>
        <fullName evidence="2">Uncharacterized protein</fullName>
    </submittedName>
</protein>
<organism evidence="2 3">
    <name type="scientific">Pinibacter aurantiacus</name>
    <dbReference type="NCBI Taxonomy" id="2851599"/>
    <lineage>
        <taxon>Bacteria</taxon>
        <taxon>Pseudomonadati</taxon>
        <taxon>Bacteroidota</taxon>
        <taxon>Chitinophagia</taxon>
        <taxon>Chitinophagales</taxon>
        <taxon>Chitinophagaceae</taxon>
        <taxon>Pinibacter</taxon>
    </lineage>
</organism>
<evidence type="ECO:0000313" key="2">
    <source>
        <dbReference type="EMBL" id="MBV4358806.1"/>
    </source>
</evidence>
<evidence type="ECO:0000256" key="1">
    <source>
        <dbReference type="SAM" id="Phobius"/>
    </source>
</evidence>
<dbReference type="EMBL" id="JAHSPG010000013">
    <property type="protein sequence ID" value="MBV4358806.1"/>
    <property type="molecule type" value="Genomic_DNA"/>
</dbReference>
<gene>
    <name evidence="2" type="ORF">KTO63_16695</name>
</gene>
<name>A0A9E2S9E2_9BACT</name>
<keyword evidence="1" id="KW-0472">Membrane</keyword>
<keyword evidence="1" id="KW-1133">Transmembrane helix</keyword>